<dbReference type="InterPro" id="IPR018714">
    <property type="entry name" value="DUF2237"/>
</dbReference>
<dbReference type="Gene3D" id="3.30.56.110">
    <property type="entry name" value="Protein of unknown function DUF2237"/>
    <property type="match status" value="1"/>
</dbReference>
<dbReference type="EMBL" id="QFXC01000013">
    <property type="protein sequence ID" value="RDH81100.1"/>
    <property type="molecule type" value="Genomic_DNA"/>
</dbReference>
<dbReference type="PANTHER" id="PTHR37466:SF1">
    <property type="entry name" value="SLR1628 PROTEIN"/>
    <property type="match status" value="1"/>
</dbReference>
<gene>
    <name evidence="1" type="ORF">DIZ80_13355</name>
</gene>
<accession>A0A370D952</accession>
<comment type="caution">
    <text evidence="1">The sequence shown here is derived from an EMBL/GenBank/DDBJ whole genome shotgun (WGS) entry which is preliminary data.</text>
</comment>
<protein>
    <submittedName>
        <fullName evidence="1">DUF2237 domain-containing protein</fullName>
    </submittedName>
</protein>
<dbReference type="PANTHER" id="PTHR37466">
    <property type="entry name" value="SLR1628 PROTEIN"/>
    <property type="match status" value="1"/>
</dbReference>
<reference evidence="1 2" key="1">
    <citation type="journal article" date="2018" name="ISME J.">
        <title>Endosymbiont genomes yield clues of tubeworm success.</title>
        <authorList>
            <person name="Li Y."/>
            <person name="Liles M.R."/>
            <person name="Halanych K.M."/>
        </authorList>
    </citation>
    <scope>NUCLEOTIDE SEQUENCE [LARGE SCALE GENOMIC DNA]</scope>
    <source>
        <strain evidence="1">A1464</strain>
    </source>
</reference>
<dbReference type="AlphaFoldDB" id="A0A370D952"/>
<dbReference type="Pfam" id="PF09996">
    <property type="entry name" value="DUF2237"/>
    <property type="match status" value="1"/>
</dbReference>
<proteinExistence type="predicted"/>
<evidence type="ECO:0000313" key="1">
    <source>
        <dbReference type="EMBL" id="RDH81100.1"/>
    </source>
</evidence>
<name>A0A370D952_9GAMM</name>
<evidence type="ECO:0000313" key="2">
    <source>
        <dbReference type="Proteomes" id="UP000254266"/>
    </source>
</evidence>
<dbReference type="Proteomes" id="UP000254266">
    <property type="component" value="Unassembled WGS sequence"/>
</dbReference>
<organism evidence="1 2">
    <name type="scientific">endosymbiont of Galathealinum brachiosum</name>
    <dbReference type="NCBI Taxonomy" id="2200906"/>
    <lineage>
        <taxon>Bacteria</taxon>
        <taxon>Pseudomonadati</taxon>
        <taxon>Pseudomonadota</taxon>
        <taxon>Gammaproteobacteria</taxon>
        <taxon>sulfur-oxidizing symbionts</taxon>
    </lineage>
</organism>
<sequence length="128" mass="14556">MSYSEMDESKNVFGEPLIVCGDNPLTGYYRDGFCNTCLQDVGSHTVCIEVSKEFLEYSRFKGNDLSTPMPEYGFPGLKPGDSWCLCAARWLEAQKESRAPRLHLTRTHIKALEIIPIELMRQYAVDLN</sequence>
<keyword evidence="2" id="KW-1185">Reference proteome</keyword>